<dbReference type="Proteomes" id="UP001565200">
    <property type="component" value="Unassembled WGS sequence"/>
</dbReference>
<proteinExistence type="predicted"/>
<dbReference type="InterPro" id="IPR038670">
    <property type="entry name" value="HslJ-like_sf"/>
</dbReference>
<evidence type="ECO:0000259" key="2">
    <source>
        <dbReference type="Pfam" id="PF03724"/>
    </source>
</evidence>
<feature type="chain" id="PRO_5045886698" evidence="1">
    <location>
        <begin position="20"/>
        <end position="293"/>
    </location>
</feature>
<evidence type="ECO:0000256" key="1">
    <source>
        <dbReference type="SAM" id="SignalP"/>
    </source>
</evidence>
<feature type="signal peptide" evidence="1">
    <location>
        <begin position="1"/>
        <end position="19"/>
    </location>
</feature>
<dbReference type="RefSeq" id="WP_369863534.1">
    <property type="nucleotide sequence ID" value="NZ_JBCLPP010000025.1"/>
</dbReference>
<keyword evidence="1" id="KW-0732">Signal</keyword>
<comment type="caution">
    <text evidence="3">The sequence shown here is derived from an EMBL/GenBank/DDBJ whole genome shotgun (WGS) entry which is preliminary data.</text>
</comment>
<dbReference type="InterPro" id="IPR053147">
    <property type="entry name" value="Hsp_HslJ-like"/>
</dbReference>
<dbReference type="Pfam" id="PF03724">
    <property type="entry name" value="META"/>
    <property type="match status" value="2"/>
</dbReference>
<gene>
    <name evidence="3" type="ORF">AAK873_09485</name>
</gene>
<evidence type="ECO:0000313" key="4">
    <source>
        <dbReference type="Proteomes" id="UP001565200"/>
    </source>
</evidence>
<evidence type="ECO:0000313" key="3">
    <source>
        <dbReference type="EMBL" id="MEY8245843.1"/>
    </source>
</evidence>
<dbReference type="PANTHER" id="PTHR35535:SF1">
    <property type="entry name" value="HEAT SHOCK PROTEIN HSLJ"/>
    <property type="match status" value="1"/>
</dbReference>
<organism evidence="3 4">
    <name type="scientific">Heminiphilus faecis</name>
    <dbReference type="NCBI Taxonomy" id="2601703"/>
    <lineage>
        <taxon>Bacteria</taxon>
        <taxon>Pseudomonadati</taxon>
        <taxon>Bacteroidota</taxon>
        <taxon>Bacteroidia</taxon>
        <taxon>Bacteroidales</taxon>
        <taxon>Muribaculaceae</taxon>
        <taxon>Heminiphilus</taxon>
    </lineage>
</organism>
<dbReference type="PANTHER" id="PTHR35535">
    <property type="entry name" value="HEAT SHOCK PROTEIN HSLJ"/>
    <property type="match status" value="1"/>
</dbReference>
<accession>A0ABV4CWS8</accession>
<name>A0ABV4CWS8_9BACT</name>
<dbReference type="Gene3D" id="2.40.128.270">
    <property type="match status" value="2"/>
</dbReference>
<dbReference type="InterPro" id="IPR005184">
    <property type="entry name" value="DUF306_Meta_HslJ"/>
</dbReference>
<feature type="domain" description="DUF306" evidence="2">
    <location>
        <begin position="65"/>
        <end position="171"/>
    </location>
</feature>
<dbReference type="EMBL" id="JBCLPP010000025">
    <property type="protein sequence ID" value="MEY8245843.1"/>
    <property type="molecule type" value="Genomic_DNA"/>
</dbReference>
<sequence length="293" mass="32167">MKISIKYLNIIACFTIATAFSTSCSVFNKNKNTANNDKITMTKTETVKSPMTTGSQVAVPAENLGGEWTIYMVGGKKVTGENRPYINFSMDDHRIYGSNNCNIINGDFATASGSSLKISNVISTMMACPDAPFEQAINSGLDAVRSYSITKKGHELYLDLKNSNGITVMTLRKHNMDFLNGTWQVKTINGKEYNNPDMEMVIDIQEQKLHGNSGCNIMNGSLSINPDKSNSIQFLDIATTRMMCPEANMKAETALLVALESVEYAKAGKNGTVIMSDKNNQPIIVLKKVEVNR</sequence>
<keyword evidence="4" id="KW-1185">Reference proteome</keyword>
<protein>
    <submittedName>
        <fullName evidence="3">META domain-containing protein</fullName>
    </submittedName>
</protein>
<dbReference type="PROSITE" id="PS51257">
    <property type="entry name" value="PROKAR_LIPOPROTEIN"/>
    <property type="match status" value="1"/>
</dbReference>
<reference evidence="3 4" key="1">
    <citation type="submission" date="2024-03" db="EMBL/GenBank/DDBJ databases">
        <title>Mouse gut bacterial collection (mGBC) of GemPharmatech.</title>
        <authorList>
            <person name="He Y."/>
            <person name="Dong L."/>
            <person name="Wu D."/>
            <person name="Gao X."/>
            <person name="Lin Z."/>
        </authorList>
    </citation>
    <scope>NUCLEOTIDE SEQUENCE [LARGE SCALE GENOMIC DNA]</scope>
    <source>
        <strain evidence="3 4">54-13</strain>
    </source>
</reference>
<feature type="domain" description="DUF306" evidence="2">
    <location>
        <begin position="179"/>
        <end position="286"/>
    </location>
</feature>